<evidence type="ECO:0000259" key="8">
    <source>
        <dbReference type="PROSITE" id="PS50961"/>
    </source>
</evidence>
<keyword evidence="11" id="KW-1185">Reference proteome</keyword>
<dbReference type="InterPro" id="IPR036390">
    <property type="entry name" value="WH_DNA-bd_sf"/>
</dbReference>
<dbReference type="PANTHER" id="PTHR22792:SF140">
    <property type="entry name" value="ACHILLES, ISOFORM A"/>
    <property type="match status" value="1"/>
</dbReference>
<dbReference type="PANTHER" id="PTHR22792">
    <property type="entry name" value="LUPUS LA PROTEIN-RELATED"/>
    <property type="match status" value="1"/>
</dbReference>
<organism evidence="10 11">
    <name type="scientific">Protea cynaroides</name>
    <dbReference type="NCBI Taxonomy" id="273540"/>
    <lineage>
        <taxon>Eukaryota</taxon>
        <taxon>Viridiplantae</taxon>
        <taxon>Streptophyta</taxon>
        <taxon>Embryophyta</taxon>
        <taxon>Tracheophyta</taxon>
        <taxon>Spermatophyta</taxon>
        <taxon>Magnoliopsida</taxon>
        <taxon>Proteales</taxon>
        <taxon>Proteaceae</taxon>
        <taxon>Protea</taxon>
    </lineage>
</organism>
<dbReference type="PROSITE" id="PS50102">
    <property type="entry name" value="RRM"/>
    <property type="match status" value="1"/>
</dbReference>
<dbReference type="SUPFAM" id="SSF46785">
    <property type="entry name" value="Winged helix' DNA-binding domain"/>
    <property type="match status" value="1"/>
</dbReference>
<evidence type="ECO:0000313" key="11">
    <source>
        <dbReference type="Proteomes" id="UP001141806"/>
    </source>
</evidence>
<dbReference type="CDD" id="cd12291">
    <property type="entry name" value="RRM1_La"/>
    <property type="match status" value="1"/>
</dbReference>
<feature type="compositionally biased region" description="Polar residues" evidence="6">
    <location>
        <begin position="208"/>
        <end position="224"/>
    </location>
</feature>
<evidence type="ECO:0000256" key="2">
    <source>
        <dbReference type="ARBA" id="ARBA00022884"/>
    </source>
</evidence>
<feature type="domain" description="HTH La-type RNA-binding" evidence="8">
    <location>
        <begin position="4"/>
        <end position="109"/>
    </location>
</feature>
<dbReference type="Pfam" id="PF08777">
    <property type="entry name" value="RRM_3"/>
    <property type="match status" value="1"/>
</dbReference>
<dbReference type="PROSITE" id="PS51939">
    <property type="entry name" value="XRRM"/>
    <property type="match status" value="1"/>
</dbReference>
<keyword evidence="3" id="KW-0539">Nucleus</keyword>
<comment type="function">
    <text evidence="4">Binds to the 3' poly(U) terminus of nascent RNA polymerase III transcripts, protecting them from exonuclease digestion and facilitating their folding and maturation.</text>
</comment>
<feature type="compositionally biased region" description="Basic and acidic residues" evidence="6">
    <location>
        <begin position="295"/>
        <end position="307"/>
    </location>
</feature>
<dbReference type="Gene3D" id="3.30.70.330">
    <property type="match status" value="2"/>
</dbReference>
<dbReference type="OrthoDB" id="439993at2759"/>
<dbReference type="AlphaFoldDB" id="A0A9Q0K028"/>
<dbReference type="Gene3D" id="1.10.10.10">
    <property type="entry name" value="Winged helix-like DNA-binding domain superfamily/Winged helix DNA-binding domain"/>
    <property type="match status" value="1"/>
</dbReference>
<dbReference type="Pfam" id="PF05383">
    <property type="entry name" value="La"/>
    <property type="match status" value="1"/>
</dbReference>
<reference evidence="10" key="1">
    <citation type="journal article" date="2023" name="Plant J.">
        <title>The genome of the king protea, Protea cynaroides.</title>
        <authorList>
            <person name="Chang J."/>
            <person name="Duong T.A."/>
            <person name="Schoeman C."/>
            <person name="Ma X."/>
            <person name="Roodt D."/>
            <person name="Barker N."/>
            <person name="Li Z."/>
            <person name="Van de Peer Y."/>
            <person name="Mizrachi E."/>
        </authorList>
    </citation>
    <scope>NUCLEOTIDE SEQUENCE</scope>
    <source>
        <tissue evidence="10">Young leaves</tissue>
    </source>
</reference>
<feature type="region of interest" description="Disordered" evidence="6">
    <location>
        <begin position="205"/>
        <end position="224"/>
    </location>
</feature>
<keyword evidence="2 5" id="KW-0694">RNA-binding</keyword>
<evidence type="ECO:0000256" key="5">
    <source>
        <dbReference type="PROSITE-ProRule" id="PRU00332"/>
    </source>
</evidence>
<evidence type="ECO:0000256" key="4">
    <source>
        <dbReference type="ARBA" id="ARBA00057261"/>
    </source>
</evidence>
<comment type="subcellular location">
    <subcellularLocation>
        <location evidence="1">Nucleus</location>
    </subcellularLocation>
</comment>
<dbReference type="FunFam" id="1.10.10.10:FF:000795">
    <property type="entry name" value="La protein 2"/>
    <property type="match status" value="1"/>
</dbReference>
<evidence type="ECO:0000256" key="6">
    <source>
        <dbReference type="SAM" id="MobiDB-lite"/>
    </source>
</evidence>
<proteinExistence type="predicted"/>
<evidence type="ECO:0000259" key="7">
    <source>
        <dbReference type="PROSITE" id="PS50102"/>
    </source>
</evidence>
<dbReference type="GO" id="GO:1990904">
    <property type="term" value="C:ribonucleoprotein complex"/>
    <property type="evidence" value="ECO:0007669"/>
    <property type="project" value="UniProtKB-UniRule"/>
</dbReference>
<name>A0A9Q0K028_9MAGN</name>
<dbReference type="SMART" id="SM00715">
    <property type="entry name" value="LA"/>
    <property type="match status" value="1"/>
</dbReference>
<dbReference type="InterPro" id="IPR002344">
    <property type="entry name" value="Lupus_La"/>
</dbReference>
<gene>
    <name evidence="10" type="ORF">NE237_025990</name>
</gene>
<dbReference type="InterPro" id="IPR035979">
    <property type="entry name" value="RBD_domain_sf"/>
</dbReference>
<protein>
    <recommendedName>
        <fullName evidence="12">La protein 1</fullName>
    </recommendedName>
</protein>
<accession>A0A9Q0K028</accession>
<dbReference type="InterPro" id="IPR014886">
    <property type="entry name" value="La_xRRM"/>
</dbReference>
<dbReference type="GO" id="GO:0006396">
    <property type="term" value="P:RNA processing"/>
    <property type="evidence" value="ECO:0007669"/>
    <property type="project" value="InterPro"/>
</dbReference>
<dbReference type="CDD" id="cd08030">
    <property type="entry name" value="LA_like_plant"/>
    <property type="match status" value="1"/>
</dbReference>
<dbReference type="GO" id="GO:0005634">
    <property type="term" value="C:nucleus"/>
    <property type="evidence" value="ECO:0007669"/>
    <property type="project" value="UniProtKB-SubCell"/>
</dbReference>
<dbReference type="GO" id="GO:0003729">
    <property type="term" value="F:mRNA binding"/>
    <property type="evidence" value="ECO:0007669"/>
    <property type="project" value="TreeGrafter"/>
</dbReference>
<dbReference type="PRINTS" id="PR00302">
    <property type="entry name" value="LUPUSLA"/>
</dbReference>
<sequence length="484" mass="53759">MAIVSLDEETTKKVLRQVEFYFSDSNLPRDNFLQKSISDSEDGMVSLALICSFSRMRSHLGLVDAKPEDVSENVVKAVAEVLRKSASLKVSEDGKKVGRATELMRPEEIIEQIDIRTIAAGPLEYDVKLEDVESFFSQYGKVNSVRLPRHVADKRCFCGTALIEFSTEEDAQNVIEKSLVYVGAELELKTKKDFDAEKAKMLEEFENSHSSTDPNSKNSSGLNSSYPKGLIVAFKLKSLSTGESAENNGIHETTDNNEDACKESDTAINALKESEKDVSQNVEDVENEPINNTEEVTRKKDDEKATEECEEKETEEAVHENEEASPEDSCQEGEDKSTAGEKYKAAMYKDNKDIISREDLKDVFRRFGTVKYVDFSIGEESGYIRFEEPEAAQKARAAAVLVDEGGLIVKNSIATLEPVTGDAEKEYWSLLRGNQDRSRGSKGNRGRGGRHNKGGRHFGGKHARHNDNNSTNGRPNKAQKVTAA</sequence>
<feature type="compositionally biased region" description="Basic residues" evidence="6">
    <location>
        <begin position="440"/>
        <end position="464"/>
    </location>
</feature>
<comment type="caution">
    <text evidence="10">The sequence shown here is derived from an EMBL/GenBank/DDBJ whole genome shotgun (WGS) entry which is preliminary data.</text>
</comment>
<dbReference type="InterPro" id="IPR000504">
    <property type="entry name" value="RRM_dom"/>
</dbReference>
<dbReference type="InterPro" id="IPR012677">
    <property type="entry name" value="Nucleotide-bd_a/b_plait_sf"/>
</dbReference>
<evidence type="ECO:0000259" key="9">
    <source>
        <dbReference type="PROSITE" id="PS51939"/>
    </source>
</evidence>
<evidence type="ECO:0000256" key="3">
    <source>
        <dbReference type="ARBA" id="ARBA00023242"/>
    </source>
</evidence>
<dbReference type="PROSITE" id="PS50961">
    <property type="entry name" value="HTH_LA"/>
    <property type="match status" value="1"/>
</dbReference>
<feature type="domain" description="RRM" evidence="7">
    <location>
        <begin position="116"/>
        <end position="201"/>
    </location>
</feature>
<evidence type="ECO:0008006" key="12">
    <source>
        <dbReference type="Google" id="ProtNLM"/>
    </source>
</evidence>
<dbReference type="SMART" id="SM00360">
    <property type="entry name" value="RRM"/>
    <property type="match status" value="2"/>
</dbReference>
<evidence type="ECO:0000313" key="10">
    <source>
        <dbReference type="EMBL" id="KAJ4958879.1"/>
    </source>
</evidence>
<dbReference type="InterPro" id="IPR045180">
    <property type="entry name" value="La_dom_prot"/>
</dbReference>
<dbReference type="InterPro" id="IPR006630">
    <property type="entry name" value="La_HTH"/>
</dbReference>
<dbReference type="Pfam" id="PF00076">
    <property type="entry name" value="RRM_1"/>
    <property type="match status" value="1"/>
</dbReference>
<dbReference type="EMBL" id="JAMYWD010000010">
    <property type="protein sequence ID" value="KAJ4958879.1"/>
    <property type="molecule type" value="Genomic_DNA"/>
</dbReference>
<dbReference type="InterPro" id="IPR036388">
    <property type="entry name" value="WH-like_DNA-bd_sf"/>
</dbReference>
<dbReference type="SUPFAM" id="SSF54928">
    <property type="entry name" value="RNA-binding domain, RBD"/>
    <property type="match status" value="1"/>
</dbReference>
<dbReference type="Proteomes" id="UP001141806">
    <property type="component" value="Unassembled WGS sequence"/>
</dbReference>
<evidence type="ECO:0000256" key="1">
    <source>
        <dbReference type="ARBA" id="ARBA00004123"/>
    </source>
</evidence>
<feature type="compositionally biased region" description="Acidic residues" evidence="6">
    <location>
        <begin position="323"/>
        <end position="332"/>
    </location>
</feature>
<feature type="domain" description="XRRM" evidence="9">
    <location>
        <begin position="336"/>
        <end position="464"/>
    </location>
</feature>
<feature type="region of interest" description="Disordered" evidence="6">
    <location>
        <begin position="430"/>
        <end position="484"/>
    </location>
</feature>
<feature type="region of interest" description="Disordered" evidence="6">
    <location>
        <begin position="273"/>
        <end position="338"/>
    </location>
</feature>